<dbReference type="Gene3D" id="2.150.10.10">
    <property type="entry name" value="Serralysin-like metalloprotease, C-terminal"/>
    <property type="match status" value="1"/>
</dbReference>
<dbReference type="InterPro" id="IPR011049">
    <property type="entry name" value="Serralysin-like_metalloprot_C"/>
</dbReference>
<feature type="non-terminal residue" evidence="1">
    <location>
        <position position="1"/>
    </location>
</feature>
<evidence type="ECO:0000313" key="1">
    <source>
        <dbReference type="EMBL" id="MBD2547888.1"/>
    </source>
</evidence>
<gene>
    <name evidence="1" type="ORF">H6G72_29535</name>
</gene>
<dbReference type="Proteomes" id="UP000641954">
    <property type="component" value="Unassembled WGS sequence"/>
</dbReference>
<comment type="caution">
    <text evidence="1">The sequence shown here is derived from an EMBL/GenBank/DDBJ whole genome shotgun (WGS) entry which is preliminary data.</text>
</comment>
<evidence type="ECO:0000313" key="2">
    <source>
        <dbReference type="Proteomes" id="UP000641954"/>
    </source>
</evidence>
<keyword evidence="2" id="KW-1185">Reference proteome</keyword>
<accession>A0ABR8EPI9</accession>
<name>A0ABR8EPI9_9CYAN</name>
<dbReference type="EMBL" id="JACJSK010000106">
    <property type="protein sequence ID" value="MBD2547888.1"/>
    <property type="molecule type" value="Genomic_DNA"/>
</dbReference>
<proteinExistence type="predicted"/>
<sequence length="83" mass="8724">DHTLIGNADKDYFVLQSSFGSDTILDFTNGIDLLGLAVGLTFDQLSITGSNGNTLIARGNELLATLTGVDVSLIDSADFTLMV</sequence>
<organism evidence="1 2">
    <name type="scientific">Planktothricoides raciborskii FACHB-1370</name>
    <dbReference type="NCBI Taxonomy" id="2949576"/>
    <lineage>
        <taxon>Bacteria</taxon>
        <taxon>Bacillati</taxon>
        <taxon>Cyanobacteriota</taxon>
        <taxon>Cyanophyceae</taxon>
        <taxon>Oscillatoriophycideae</taxon>
        <taxon>Oscillatoriales</taxon>
        <taxon>Oscillatoriaceae</taxon>
        <taxon>Planktothricoides</taxon>
    </lineage>
</organism>
<protein>
    <submittedName>
        <fullName evidence="1">Calcium-binding protein</fullName>
    </submittedName>
</protein>
<reference evidence="1 2" key="1">
    <citation type="journal article" date="2020" name="ISME J.">
        <title>Comparative genomics reveals insights into cyanobacterial evolution and habitat adaptation.</title>
        <authorList>
            <person name="Chen M.Y."/>
            <person name="Teng W.K."/>
            <person name="Zhao L."/>
            <person name="Hu C.X."/>
            <person name="Zhou Y.K."/>
            <person name="Han B.P."/>
            <person name="Song L.R."/>
            <person name="Shu W.S."/>
        </authorList>
    </citation>
    <scope>NUCLEOTIDE SEQUENCE [LARGE SCALE GENOMIC DNA]</scope>
    <source>
        <strain evidence="1 2">FACHB-1370</strain>
    </source>
</reference>
<dbReference type="SUPFAM" id="SSF51120">
    <property type="entry name" value="beta-Roll"/>
    <property type="match status" value="1"/>
</dbReference>